<evidence type="ECO:0000313" key="1">
    <source>
        <dbReference type="EMBL" id="KZO94532.1"/>
    </source>
</evidence>
<accession>A0A167KDI7</accession>
<sequence>MAWAQRNRQCRTERVERELSDSPAPRISLNTLPVELVQYILRLATDVPVAFNTSCFWVLDEDRERTRRLIIDSLQTKTSLSLVCKPFHLLVDEYLYEALVLTRPPTCDAIRRLPSLLRARDRGGPPARGDRVRRLEMHFQVSERDEWMPAWDTLWGLLPACPNLEALYFHPRRASFYHWSSSEDLHRVWCVDGSSSLPAWTVCSEEFVRNVARTCGKTLRRLDMPRYVKFSRSYLQPMLASMCSLEVIHIAKLDESLTPIACSSKKWIGILPAGEQLQNLHTLLLESMPLQIDAGQMPKLKHITIWNRYIRGVEDHVRDLLRIHALSIVSIYYHQENERIVVLPDILDMLPNLEHLRLRDCWRSSWDKVLPTRPHMKIRAITVFLFNGMSTHEHSLIVDVKKLLHRVQQGRIPALKKIQVAGRTCEQFLRPNRLGARLLRMGITWELRPDLISYYD</sequence>
<keyword evidence="2" id="KW-1185">Reference proteome</keyword>
<protein>
    <recommendedName>
        <fullName evidence="3">F-box domain-containing protein</fullName>
    </recommendedName>
</protein>
<dbReference type="InterPro" id="IPR032675">
    <property type="entry name" value="LRR_dom_sf"/>
</dbReference>
<dbReference type="OrthoDB" id="2973896at2759"/>
<dbReference type="Gene3D" id="3.80.10.10">
    <property type="entry name" value="Ribonuclease Inhibitor"/>
    <property type="match status" value="1"/>
</dbReference>
<evidence type="ECO:0000313" key="2">
    <source>
        <dbReference type="Proteomes" id="UP000076738"/>
    </source>
</evidence>
<dbReference type="Proteomes" id="UP000076738">
    <property type="component" value="Unassembled WGS sequence"/>
</dbReference>
<name>A0A167KDI7_CALVF</name>
<reference evidence="1 2" key="1">
    <citation type="journal article" date="2016" name="Mol. Biol. Evol.">
        <title>Comparative Genomics of Early-Diverging Mushroom-Forming Fungi Provides Insights into the Origins of Lignocellulose Decay Capabilities.</title>
        <authorList>
            <person name="Nagy L.G."/>
            <person name="Riley R."/>
            <person name="Tritt A."/>
            <person name="Adam C."/>
            <person name="Daum C."/>
            <person name="Floudas D."/>
            <person name="Sun H."/>
            <person name="Yadav J.S."/>
            <person name="Pangilinan J."/>
            <person name="Larsson K.H."/>
            <person name="Matsuura K."/>
            <person name="Barry K."/>
            <person name="Labutti K."/>
            <person name="Kuo R."/>
            <person name="Ohm R.A."/>
            <person name="Bhattacharya S.S."/>
            <person name="Shirouzu T."/>
            <person name="Yoshinaga Y."/>
            <person name="Martin F.M."/>
            <person name="Grigoriev I.V."/>
            <person name="Hibbett D.S."/>
        </authorList>
    </citation>
    <scope>NUCLEOTIDE SEQUENCE [LARGE SCALE GENOMIC DNA]</scope>
    <source>
        <strain evidence="1 2">TUFC12733</strain>
    </source>
</reference>
<gene>
    <name evidence="1" type="ORF">CALVIDRAFT_556315</name>
</gene>
<evidence type="ECO:0008006" key="3">
    <source>
        <dbReference type="Google" id="ProtNLM"/>
    </source>
</evidence>
<dbReference type="SUPFAM" id="SSF52047">
    <property type="entry name" value="RNI-like"/>
    <property type="match status" value="1"/>
</dbReference>
<dbReference type="AlphaFoldDB" id="A0A167KDI7"/>
<dbReference type="EMBL" id="KV417294">
    <property type="protein sequence ID" value="KZO94532.1"/>
    <property type="molecule type" value="Genomic_DNA"/>
</dbReference>
<proteinExistence type="predicted"/>
<organism evidence="1 2">
    <name type="scientific">Calocera viscosa (strain TUFC12733)</name>
    <dbReference type="NCBI Taxonomy" id="1330018"/>
    <lineage>
        <taxon>Eukaryota</taxon>
        <taxon>Fungi</taxon>
        <taxon>Dikarya</taxon>
        <taxon>Basidiomycota</taxon>
        <taxon>Agaricomycotina</taxon>
        <taxon>Dacrymycetes</taxon>
        <taxon>Dacrymycetales</taxon>
        <taxon>Dacrymycetaceae</taxon>
        <taxon>Calocera</taxon>
    </lineage>
</organism>